<evidence type="ECO:0000313" key="1">
    <source>
        <dbReference type="EMBL" id="MPC56728.1"/>
    </source>
</evidence>
<dbReference type="AlphaFoldDB" id="A0A5B7GI79"/>
<comment type="caution">
    <text evidence="1">The sequence shown here is derived from an EMBL/GenBank/DDBJ whole genome shotgun (WGS) entry which is preliminary data.</text>
</comment>
<name>A0A5B7GI79_PORTR</name>
<reference evidence="1 2" key="1">
    <citation type="submission" date="2019-05" db="EMBL/GenBank/DDBJ databases">
        <title>Another draft genome of Portunus trituberculatus and its Hox gene families provides insights of decapod evolution.</title>
        <authorList>
            <person name="Jeong J.-H."/>
            <person name="Song I."/>
            <person name="Kim S."/>
            <person name="Choi T."/>
            <person name="Kim D."/>
            <person name="Ryu S."/>
            <person name="Kim W."/>
        </authorList>
    </citation>
    <scope>NUCLEOTIDE SEQUENCE [LARGE SCALE GENOMIC DNA]</scope>
    <source>
        <tissue evidence="1">Muscle</tissue>
    </source>
</reference>
<sequence length="91" mass="10524">MYSVFRDGGHIGDTLPLTIVRGLSSFHSRSWLLPRRSVSHAPPHSTALLWEEYIKTHDMRGPVTAAMEYLHLRFFIKRRGEADHHSSIFHT</sequence>
<accession>A0A5B7GI79</accession>
<dbReference type="EMBL" id="VSRR010014204">
    <property type="protein sequence ID" value="MPC56728.1"/>
    <property type="molecule type" value="Genomic_DNA"/>
</dbReference>
<proteinExistence type="predicted"/>
<gene>
    <name evidence="1" type="ORF">E2C01_050694</name>
</gene>
<protein>
    <submittedName>
        <fullName evidence="1">Uncharacterized protein</fullName>
    </submittedName>
</protein>
<keyword evidence="2" id="KW-1185">Reference proteome</keyword>
<evidence type="ECO:0000313" key="2">
    <source>
        <dbReference type="Proteomes" id="UP000324222"/>
    </source>
</evidence>
<dbReference type="Proteomes" id="UP000324222">
    <property type="component" value="Unassembled WGS sequence"/>
</dbReference>
<organism evidence="1 2">
    <name type="scientific">Portunus trituberculatus</name>
    <name type="common">Swimming crab</name>
    <name type="synonym">Neptunus trituberculatus</name>
    <dbReference type="NCBI Taxonomy" id="210409"/>
    <lineage>
        <taxon>Eukaryota</taxon>
        <taxon>Metazoa</taxon>
        <taxon>Ecdysozoa</taxon>
        <taxon>Arthropoda</taxon>
        <taxon>Crustacea</taxon>
        <taxon>Multicrustacea</taxon>
        <taxon>Malacostraca</taxon>
        <taxon>Eumalacostraca</taxon>
        <taxon>Eucarida</taxon>
        <taxon>Decapoda</taxon>
        <taxon>Pleocyemata</taxon>
        <taxon>Brachyura</taxon>
        <taxon>Eubrachyura</taxon>
        <taxon>Portunoidea</taxon>
        <taxon>Portunidae</taxon>
        <taxon>Portuninae</taxon>
        <taxon>Portunus</taxon>
    </lineage>
</organism>